<dbReference type="Pfam" id="PF09984">
    <property type="entry name" value="sCache_4"/>
    <property type="match status" value="1"/>
</dbReference>
<evidence type="ECO:0000256" key="9">
    <source>
        <dbReference type="ARBA" id="ARBA00022741"/>
    </source>
</evidence>
<evidence type="ECO:0000256" key="11">
    <source>
        <dbReference type="ARBA" id="ARBA00022840"/>
    </source>
</evidence>
<evidence type="ECO:0000313" key="21">
    <source>
        <dbReference type="EMBL" id="AWB67582.1"/>
    </source>
</evidence>
<dbReference type="PANTHER" id="PTHR45339:SF1">
    <property type="entry name" value="HYBRID SIGNAL TRANSDUCTION HISTIDINE KINASE J"/>
    <property type="match status" value="1"/>
</dbReference>
<dbReference type="EMBL" id="CP026604">
    <property type="protein sequence ID" value="AWB67582.1"/>
    <property type="molecule type" value="Genomic_DNA"/>
</dbReference>
<dbReference type="Pfam" id="PF01627">
    <property type="entry name" value="Hpt"/>
    <property type="match status" value="1"/>
</dbReference>
<evidence type="ECO:0000256" key="3">
    <source>
        <dbReference type="ARBA" id="ARBA00012438"/>
    </source>
</evidence>
<evidence type="ECO:0000256" key="17">
    <source>
        <dbReference type="SAM" id="Phobius"/>
    </source>
</evidence>
<evidence type="ECO:0000256" key="5">
    <source>
        <dbReference type="ARBA" id="ARBA00022519"/>
    </source>
</evidence>
<dbReference type="Pfam" id="PF02518">
    <property type="entry name" value="HATPase_c"/>
    <property type="match status" value="1"/>
</dbReference>
<feature type="domain" description="Response regulatory" evidence="19">
    <location>
        <begin position="683"/>
        <end position="799"/>
    </location>
</feature>
<dbReference type="InterPro" id="IPR011006">
    <property type="entry name" value="CheY-like_superfamily"/>
</dbReference>
<reference evidence="21 22" key="1">
    <citation type="submission" date="2018-01" db="EMBL/GenBank/DDBJ databases">
        <title>Genome sequence of a Cantenovulum-like bacteria.</title>
        <authorList>
            <person name="Tan W.R."/>
            <person name="Lau N.-S."/>
            <person name="Go F."/>
            <person name="Amirul A.-A.A."/>
        </authorList>
    </citation>
    <scope>NUCLEOTIDE SEQUENCE [LARGE SCALE GENOMIC DNA]</scope>
    <source>
        <strain evidence="21 22">CCB-QB4</strain>
    </source>
</reference>
<dbReference type="AlphaFoldDB" id="A0A2S0VTS6"/>
<dbReference type="CDD" id="cd17546">
    <property type="entry name" value="REC_hyHK_CKI1_RcsC-like"/>
    <property type="match status" value="1"/>
</dbReference>
<keyword evidence="22" id="KW-1185">Reference proteome</keyword>
<dbReference type="InterPro" id="IPR005467">
    <property type="entry name" value="His_kinase_dom"/>
</dbReference>
<evidence type="ECO:0000313" key="22">
    <source>
        <dbReference type="Proteomes" id="UP000244441"/>
    </source>
</evidence>
<dbReference type="SUPFAM" id="SSF52172">
    <property type="entry name" value="CheY-like"/>
    <property type="match status" value="1"/>
</dbReference>
<keyword evidence="7" id="KW-0808">Transferase</keyword>
<comment type="subcellular location">
    <subcellularLocation>
        <location evidence="2">Cell inner membrane</location>
        <topology evidence="2">Multi-pass membrane protein</topology>
    </subcellularLocation>
</comment>
<keyword evidence="4" id="KW-1003">Cell membrane</keyword>
<dbReference type="Gene3D" id="1.20.120.160">
    <property type="entry name" value="HPT domain"/>
    <property type="match status" value="1"/>
</dbReference>
<dbReference type="InterPro" id="IPR036890">
    <property type="entry name" value="HATPase_C_sf"/>
</dbReference>
<sequence>MYNKNLKEWVFFITVIPTLFISSLIAGYFTVGAISEIQLRQINTGKNIIEPLAIAANSLLKQSKKNELKALIDHAQRKFSAEVVSIAIFSADNRLITTSNYHNEFAMLRSEPGQNNFEVTNYEIDNGFIVFRTPLLNEANFDEDKRAVKIPYISIQLTTDNITHQKYKVYVTTILILILAVVISLGLANFVLRRLSQPIKALLNNINCIEQKQPPAFTQPLHLNELERIRLGIGNLSSLLIKSQEELDQNIEQATSDLRQSIEQIEIQNVELDIAKRKALEANRIKSEFLANMSHELRTPLNGVLGFTRQLLKTDLTAHQQDFLKTIESSANNLLSIINDILDFSKLEAGRMTLEKVPYNLRDNIEEVVTLLAPNAAEKHLDISLNVLSDVPENLVGDAMRIRQVITNLVGNAIKFTEKGAVTIDVELIKSDNPSVIIKVVVNDTGIGITQDKIKHIFEPFGQADSSITRKYGGTGLGLVISQRLAKEMDGNISITSKANQGTKIEFVFKNDINAMPISVPITANGMLNKTFALIEPVDHAYNAIHDLLIQWQITVRRYKSLIHFINDNEASNQNFDFAIIRYDLSELSFDEYCRMVNNVKSQIKTIFISTYCSELKMVQRLSTSTGCKPLCLPIQTRKFAEILNNEHRSQNDLPTLPKQTISAVNLDQVTYDKNSENNDANRILIVDDNPLNLKLLFILLQEQGYLVDTAENGQQALELTRARVYKAILMDIQMPIMDGVSACINIQKDSLNQQTPIAAVTAHASTSEKHKIMQQGFSAYVTKPIDEDELKNLLRKLTNYSTDIKATSNSSDIIDWQLALSRANNRHDLAIEMLDMLLNSIANASEEIQTALFNQDAQQLLTAIHKLHGTTCYTGTPKLQNLAYDIETRLKQDNTIEPLVELIKQLLQALDEVKTVSIDIKTQF</sequence>
<dbReference type="Pfam" id="PF00512">
    <property type="entry name" value="HisKA"/>
    <property type="match status" value="1"/>
</dbReference>
<evidence type="ECO:0000256" key="1">
    <source>
        <dbReference type="ARBA" id="ARBA00000085"/>
    </source>
</evidence>
<dbReference type="SMART" id="SM00448">
    <property type="entry name" value="REC"/>
    <property type="match status" value="1"/>
</dbReference>
<keyword evidence="9" id="KW-0547">Nucleotide-binding</keyword>
<dbReference type="KEGG" id="cate:C2869_14530"/>
<evidence type="ECO:0000256" key="14">
    <source>
        <dbReference type="ARBA" id="ARBA00023136"/>
    </source>
</evidence>
<keyword evidence="6 16" id="KW-0597">Phosphoprotein</keyword>
<evidence type="ECO:0000256" key="7">
    <source>
        <dbReference type="ARBA" id="ARBA00022679"/>
    </source>
</evidence>
<dbReference type="SMART" id="SM00388">
    <property type="entry name" value="HisKA"/>
    <property type="match status" value="1"/>
</dbReference>
<evidence type="ECO:0000256" key="4">
    <source>
        <dbReference type="ARBA" id="ARBA00022475"/>
    </source>
</evidence>
<evidence type="ECO:0000259" key="19">
    <source>
        <dbReference type="PROSITE" id="PS50110"/>
    </source>
</evidence>
<dbReference type="GO" id="GO:0005886">
    <property type="term" value="C:plasma membrane"/>
    <property type="evidence" value="ECO:0007669"/>
    <property type="project" value="UniProtKB-SubCell"/>
</dbReference>
<feature type="modified residue" description="4-aspartylphosphate" evidence="16">
    <location>
        <position position="732"/>
    </location>
</feature>
<gene>
    <name evidence="21" type="ORF">C2869_14530</name>
</gene>
<evidence type="ECO:0000259" key="18">
    <source>
        <dbReference type="PROSITE" id="PS50109"/>
    </source>
</evidence>
<dbReference type="InterPro" id="IPR008207">
    <property type="entry name" value="Sig_transdc_His_kin_Hpt_dom"/>
</dbReference>
<dbReference type="SUPFAM" id="SSF55874">
    <property type="entry name" value="ATPase domain of HSP90 chaperone/DNA topoisomerase II/histidine kinase"/>
    <property type="match status" value="1"/>
</dbReference>
<dbReference type="InterPro" id="IPR036641">
    <property type="entry name" value="HPT_dom_sf"/>
</dbReference>
<dbReference type="NCBIfam" id="NF008318">
    <property type="entry name" value="PRK11107.1"/>
    <property type="match status" value="1"/>
</dbReference>
<evidence type="ECO:0000259" key="20">
    <source>
        <dbReference type="PROSITE" id="PS50894"/>
    </source>
</evidence>
<dbReference type="PROSITE" id="PS50110">
    <property type="entry name" value="RESPONSE_REGULATORY"/>
    <property type="match status" value="1"/>
</dbReference>
<dbReference type="InterPro" id="IPR003594">
    <property type="entry name" value="HATPase_dom"/>
</dbReference>
<keyword evidence="8 17" id="KW-0812">Transmembrane</keyword>
<evidence type="ECO:0000256" key="2">
    <source>
        <dbReference type="ARBA" id="ARBA00004429"/>
    </source>
</evidence>
<dbReference type="FunFam" id="3.30.565.10:FF:000010">
    <property type="entry name" value="Sensor histidine kinase RcsC"/>
    <property type="match status" value="1"/>
</dbReference>
<feature type="transmembrane region" description="Helical" evidence="17">
    <location>
        <begin position="12"/>
        <end position="31"/>
    </location>
</feature>
<evidence type="ECO:0000256" key="13">
    <source>
        <dbReference type="ARBA" id="ARBA00023012"/>
    </source>
</evidence>
<dbReference type="SUPFAM" id="SSF47226">
    <property type="entry name" value="Histidine-containing phosphotransfer domain, HPT domain"/>
    <property type="match status" value="1"/>
</dbReference>
<dbReference type="OrthoDB" id="9810730at2"/>
<dbReference type="InterPro" id="IPR003661">
    <property type="entry name" value="HisK_dim/P_dom"/>
</dbReference>
<evidence type="ECO:0000256" key="8">
    <source>
        <dbReference type="ARBA" id="ARBA00022692"/>
    </source>
</evidence>
<dbReference type="Proteomes" id="UP000244441">
    <property type="component" value="Chromosome"/>
</dbReference>
<keyword evidence="5" id="KW-0997">Cell inner membrane</keyword>
<organism evidence="21 22">
    <name type="scientific">Saccharobesus litoralis</name>
    <dbReference type="NCBI Taxonomy" id="2172099"/>
    <lineage>
        <taxon>Bacteria</taxon>
        <taxon>Pseudomonadati</taxon>
        <taxon>Pseudomonadota</taxon>
        <taxon>Gammaproteobacteria</taxon>
        <taxon>Alteromonadales</taxon>
        <taxon>Alteromonadaceae</taxon>
        <taxon>Saccharobesus</taxon>
    </lineage>
</organism>
<dbReference type="CDD" id="cd16922">
    <property type="entry name" value="HATPase_EvgS-ArcB-TorS-like"/>
    <property type="match status" value="1"/>
</dbReference>
<keyword evidence="13" id="KW-0902">Two-component regulatory system</keyword>
<evidence type="ECO:0000256" key="10">
    <source>
        <dbReference type="ARBA" id="ARBA00022777"/>
    </source>
</evidence>
<dbReference type="PROSITE" id="PS50894">
    <property type="entry name" value="HPT"/>
    <property type="match status" value="1"/>
</dbReference>
<dbReference type="PRINTS" id="PR00344">
    <property type="entry name" value="BCTRLSENSOR"/>
</dbReference>
<dbReference type="EC" id="2.7.13.3" evidence="3"/>
<dbReference type="InterPro" id="IPR019247">
    <property type="entry name" value="Histidine_kinase_BarA_N"/>
</dbReference>
<name>A0A2S0VTS6_9ALTE</name>
<feature type="modified residue" description="Phosphohistidine" evidence="15">
    <location>
        <position position="866"/>
    </location>
</feature>
<feature type="domain" description="Histidine kinase" evidence="18">
    <location>
        <begin position="292"/>
        <end position="513"/>
    </location>
</feature>
<evidence type="ECO:0000256" key="12">
    <source>
        <dbReference type="ARBA" id="ARBA00022989"/>
    </source>
</evidence>
<dbReference type="Gene3D" id="1.10.287.130">
    <property type="match status" value="1"/>
</dbReference>
<accession>A0A2S0VTS6</accession>
<dbReference type="CDD" id="cd00082">
    <property type="entry name" value="HisKA"/>
    <property type="match status" value="1"/>
</dbReference>
<dbReference type="GO" id="GO:0005524">
    <property type="term" value="F:ATP binding"/>
    <property type="evidence" value="ECO:0007669"/>
    <property type="project" value="UniProtKB-KW"/>
</dbReference>
<protein>
    <recommendedName>
        <fullName evidence="3">histidine kinase</fullName>
        <ecNumber evidence="3">2.7.13.3</ecNumber>
    </recommendedName>
</protein>
<keyword evidence="14 17" id="KW-0472">Membrane</keyword>
<evidence type="ECO:0000256" key="15">
    <source>
        <dbReference type="PROSITE-ProRule" id="PRU00110"/>
    </source>
</evidence>
<dbReference type="PANTHER" id="PTHR45339">
    <property type="entry name" value="HYBRID SIGNAL TRANSDUCTION HISTIDINE KINASE J"/>
    <property type="match status" value="1"/>
</dbReference>
<dbReference type="PROSITE" id="PS50109">
    <property type="entry name" value="HIS_KIN"/>
    <property type="match status" value="1"/>
</dbReference>
<keyword evidence="11" id="KW-0067">ATP-binding</keyword>
<dbReference type="SMART" id="SM00387">
    <property type="entry name" value="HATPase_c"/>
    <property type="match status" value="1"/>
</dbReference>
<proteinExistence type="predicted"/>
<dbReference type="InterPro" id="IPR004358">
    <property type="entry name" value="Sig_transdc_His_kin-like_C"/>
</dbReference>
<keyword evidence="12 17" id="KW-1133">Transmembrane helix</keyword>
<dbReference type="InterPro" id="IPR001789">
    <property type="entry name" value="Sig_transdc_resp-reg_receiver"/>
</dbReference>
<dbReference type="SUPFAM" id="SSF47384">
    <property type="entry name" value="Homodimeric domain of signal transducing histidine kinase"/>
    <property type="match status" value="1"/>
</dbReference>
<feature type="transmembrane region" description="Helical" evidence="17">
    <location>
        <begin position="169"/>
        <end position="192"/>
    </location>
</feature>
<evidence type="ECO:0000256" key="16">
    <source>
        <dbReference type="PROSITE-ProRule" id="PRU00169"/>
    </source>
</evidence>
<keyword evidence="10 21" id="KW-0418">Kinase</keyword>
<evidence type="ECO:0000256" key="6">
    <source>
        <dbReference type="ARBA" id="ARBA00022553"/>
    </source>
</evidence>
<comment type="catalytic activity">
    <reaction evidence="1">
        <text>ATP + protein L-histidine = ADP + protein N-phospho-L-histidine.</text>
        <dbReference type="EC" id="2.7.13.3"/>
    </reaction>
</comment>
<dbReference type="GO" id="GO:0000155">
    <property type="term" value="F:phosphorelay sensor kinase activity"/>
    <property type="evidence" value="ECO:0007669"/>
    <property type="project" value="InterPro"/>
</dbReference>
<feature type="domain" description="HPt" evidence="20">
    <location>
        <begin position="827"/>
        <end position="921"/>
    </location>
</feature>
<dbReference type="InterPro" id="IPR036097">
    <property type="entry name" value="HisK_dim/P_sf"/>
</dbReference>
<dbReference type="Pfam" id="PF00072">
    <property type="entry name" value="Response_reg"/>
    <property type="match status" value="1"/>
</dbReference>
<dbReference type="Gene3D" id="3.40.50.2300">
    <property type="match status" value="1"/>
</dbReference>
<dbReference type="FunFam" id="1.10.287.130:FF:000003">
    <property type="entry name" value="Histidine kinase"/>
    <property type="match status" value="1"/>
</dbReference>
<dbReference type="Gene3D" id="3.30.565.10">
    <property type="entry name" value="Histidine kinase-like ATPase, C-terminal domain"/>
    <property type="match status" value="1"/>
</dbReference>
<dbReference type="RefSeq" id="WP_108603628.1">
    <property type="nucleotide sequence ID" value="NZ_CP026604.1"/>
</dbReference>